<reference evidence="1 2" key="1">
    <citation type="submission" date="2014-03" db="EMBL/GenBank/DDBJ databases">
        <authorList>
            <person name="Urmite Genomes U."/>
        </authorList>
    </citation>
    <scope>NUCLEOTIDE SEQUENCE [LARGE SCALE GENOMIC DNA]</scope>
    <source>
        <strain evidence="1 2">Vm-5</strain>
    </source>
</reference>
<protein>
    <recommendedName>
        <fullName evidence="3">DUF177 domain-containing protein</fullName>
    </recommendedName>
</protein>
<keyword evidence="2" id="KW-1185">Reference proteome</keyword>
<evidence type="ECO:0000313" key="2">
    <source>
        <dbReference type="Proteomes" id="UP000028875"/>
    </source>
</evidence>
<organism evidence="1 2">
    <name type="scientific">Virgibacillus massiliensis</name>
    <dbReference type="NCBI Taxonomy" id="1462526"/>
    <lineage>
        <taxon>Bacteria</taxon>
        <taxon>Bacillati</taxon>
        <taxon>Bacillota</taxon>
        <taxon>Bacilli</taxon>
        <taxon>Bacillales</taxon>
        <taxon>Bacillaceae</taxon>
        <taxon>Virgibacillus</taxon>
    </lineage>
</organism>
<dbReference type="EMBL" id="CCDP010000001">
    <property type="protein sequence ID" value="CDQ40221.1"/>
    <property type="molecule type" value="Genomic_DNA"/>
</dbReference>
<reference evidence="2" key="2">
    <citation type="submission" date="2014-05" db="EMBL/GenBank/DDBJ databases">
        <title>Draft genome sequence of Virgibacillus massiliensis Vm-5.</title>
        <authorList>
            <person name="Khelaifia S."/>
            <person name="Croce O."/>
            <person name="Lagier J.C."/>
            <person name="Raoult D."/>
        </authorList>
    </citation>
    <scope>NUCLEOTIDE SEQUENCE [LARGE SCALE GENOMIC DNA]</scope>
    <source>
        <strain evidence="2">Vm-5</strain>
    </source>
</reference>
<dbReference type="Pfam" id="PF02620">
    <property type="entry name" value="YceD"/>
    <property type="match status" value="1"/>
</dbReference>
<proteinExistence type="predicted"/>
<dbReference type="RefSeq" id="WP_021291684.1">
    <property type="nucleotide sequence ID" value="NZ_BNER01000004.1"/>
</dbReference>
<dbReference type="InterPro" id="IPR003772">
    <property type="entry name" value="YceD"/>
</dbReference>
<sequence>MKFALAQLKKSAYNEPFTFNEKVDVSELEKMNNDIRQIKPVDVYGQCFFQGDKIIFSFHITGEMILPCARTLVDVPYPFDIQADEVFTTSSFITKEEAEDEIHPVEGEVLDLAPHIKENVLLEVPYRVFSNETNNQQNPPSEGEGWEFISQEKNEKTIDKRFKKLESLLKDDETEK</sequence>
<dbReference type="Proteomes" id="UP000028875">
    <property type="component" value="Unassembled WGS sequence"/>
</dbReference>
<gene>
    <name evidence="1" type="ORF">BN990_02540</name>
</gene>
<dbReference type="OrthoDB" id="9790372at2"/>
<name>A0A024QE28_9BACI</name>
<accession>A0A024QE28</accession>
<evidence type="ECO:0000313" key="1">
    <source>
        <dbReference type="EMBL" id="CDQ40221.1"/>
    </source>
</evidence>
<dbReference type="eggNOG" id="COG1399">
    <property type="taxonomic scope" value="Bacteria"/>
</dbReference>
<evidence type="ECO:0008006" key="3">
    <source>
        <dbReference type="Google" id="ProtNLM"/>
    </source>
</evidence>
<dbReference type="STRING" id="1462526.BN990_02540"/>
<comment type="caution">
    <text evidence="1">The sequence shown here is derived from an EMBL/GenBank/DDBJ whole genome shotgun (WGS) entry which is preliminary data.</text>
</comment>
<dbReference type="AlphaFoldDB" id="A0A024QE28"/>